<dbReference type="Proteomes" id="UP000248014">
    <property type="component" value="Unassembled WGS sequence"/>
</dbReference>
<proteinExistence type="predicted"/>
<protein>
    <submittedName>
        <fullName evidence="1">Uncharacterized protein</fullName>
    </submittedName>
</protein>
<organism evidence="1 2">
    <name type="scientific">Blastomonas natatoria</name>
    <dbReference type="NCBI Taxonomy" id="34015"/>
    <lineage>
        <taxon>Bacteria</taxon>
        <taxon>Pseudomonadati</taxon>
        <taxon>Pseudomonadota</taxon>
        <taxon>Alphaproteobacteria</taxon>
        <taxon>Sphingomonadales</taxon>
        <taxon>Sphingomonadaceae</taxon>
        <taxon>Blastomonas</taxon>
    </lineage>
</organism>
<reference evidence="1 2" key="1">
    <citation type="submission" date="2018-05" db="EMBL/GenBank/DDBJ databases">
        <title>Genomic Encyclopedia of Type Strains, Phase IV (KMG-IV): sequencing the most valuable type-strain genomes for metagenomic binning, comparative biology and taxonomic classification.</title>
        <authorList>
            <person name="Goeker M."/>
        </authorList>
    </citation>
    <scope>NUCLEOTIDE SEQUENCE [LARGE SCALE GENOMIC DNA]</scope>
    <source>
        <strain evidence="1 2">DSM 3183</strain>
    </source>
</reference>
<evidence type="ECO:0000313" key="1">
    <source>
        <dbReference type="EMBL" id="PXW73719.1"/>
    </source>
</evidence>
<comment type="caution">
    <text evidence="1">The sequence shown here is derived from an EMBL/GenBank/DDBJ whole genome shotgun (WGS) entry which is preliminary data.</text>
</comment>
<dbReference type="AlphaFoldDB" id="A0A2V3VAG0"/>
<accession>A0A2V3VAG0</accession>
<sequence length="98" mass="11238">MKTKLFRVHHIMGNLCIFAISNHKAAELFVSEWQYRFGDAPGSFSIEDLVRFKIEGDFSRHTRNVMRSGAEGIGFYSEGAGWTVYHIGEKRDDSPIRI</sequence>
<dbReference type="RefSeq" id="WP_146215360.1">
    <property type="nucleotide sequence ID" value="NZ_QJJM01000009.1"/>
</dbReference>
<gene>
    <name evidence="1" type="ORF">C7451_1094</name>
</gene>
<evidence type="ECO:0000313" key="2">
    <source>
        <dbReference type="Proteomes" id="UP000248014"/>
    </source>
</evidence>
<keyword evidence="2" id="KW-1185">Reference proteome</keyword>
<dbReference type="EMBL" id="QJJM01000009">
    <property type="protein sequence ID" value="PXW73719.1"/>
    <property type="molecule type" value="Genomic_DNA"/>
</dbReference>
<dbReference type="OrthoDB" id="9925520at2"/>
<name>A0A2V3VAG0_9SPHN</name>